<keyword evidence="4 7" id="KW-1133">Transmembrane helix</keyword>
<accession>A0A0P1P4G2</accession>
<dbReference type="SUPFAM" id="SSF161111">
    <property type="entry name" value="Cation efflux protein transmembrane domain-like"/>
    <property type="match status" value="1"/>
</dbReference>
<dbReference type="InterPro" id="IPR045316">
    <property type="entry name" value="Msc2-like"/>
</dbReference>
<evidence type="ECO:0000256" key="4">
    <source>
        <dbReference type="ARBA" id="ARBA00022989"/>
    </source>
</evidence>
<evidence type="ECO:0000256" key="2">
    <source>
        <dbReference type="ARBA" id="ARBA00022448"/>
    </source>
</evidence>
<accession>A0A0P1LAX8</accession>
<dbReference type="PANTHER" id="PTHR45755">
    <property type="match status" value="1"/>
</dbReference>
<keyword evidence="11" id="KW-1185">Reference proteome</keyword>
<evidence type="ECO:0000256" key="5">
    <source>
        <dbReference type="ARBA" id="ARBA00023065"/>
    </source>
</evidence>
<accession>A0A0S4N762</accession>
<accession>A0A0P1PA58</accession>
<evidence type="ECO:0000313" key="8">
    <source>
        <dbReference type="EMBL" id="CUS80296.1"/>
    </source>
</evidence>
<keyword evidence="3 7" id="KW-0812">Transmembrane</keyword>
<dbReference type="Gene3D" id="1.20.1510.10">
    <property type="entry name" value="Cation efflux protein transmembrane domain"/>
    <property type="match status" value="1"/>
</dbReference>
<dbReference type="Proteomes" id="UP000182011">
    <property type="component" value="Unassembled WGS sequence"/>
</dbReference>
<reference evidence="10 11" key="2">
    <citation type="submission" date="2015-11" db="EMBL/GenBank/DDBJ databases">
        <authorList>
            <person name="Varghese N."/>
        </authorList>
    </citation>
    <scope>NUCLEOTIDE SEQUENCE [LARGE SCALE GENOMIC DNA]</scope>
    <source>
        <strain evidence="8 11">JGI-8</strain>
    </source>
</reference>
<gene>
    <name evidence="9" type="ORF">JGI4_01658</name>
    <name evidence="8" type="ORF">JGI8_00398</name>
</gene>
<dbReference type="GO" id="GO:0016020">
    <property type="term" value="C:membrane"/>
    <property type="evidence" value="ECO:0007669"/>
    <property type="project" value="UniProtKB-SubCell"/>
</dbReference>
<evidence type="ECO:0000256" key="7">
    <source>
        <dbReference type="SAM" id="Phobius"/>
    </source>
</evidence>
<comment type="subcellular location">
    <subcellularLocation>
        <location evidence="1">Membrane</location>
        <topology evidence="1">Multi-pass membrane protein</topology>
    </subcellularLocation>
</comment>
<sequence length="135" mass="15498">MTSVFAIIALLGAKYYHWNWLDPFVGIIASFLIFRWTFMLLKDTSVILLDRGMDPMLSKKITEIIESDGDSKISDLHLWRVAQNKYACILSIVAKNPYPTNAYKNRLKGIKELAHITIEIEHCDEQQVPTTLNTL</sequence>
<protein>
    <submittedName>
        <fullName evidence="9">Cation diffusion facilitator family transporter</fullName>
    </submittedName>
</protein>
<dbReference type="STRING" id="1633631.GCA_001442925_01653"/>
<dbReference type="PANTHER" id="PTHR45755:SF4">
    <property type="entry name" value="ZINC TRANSPORTER 7"/>
    <property type="match status" value="1"/>
</dbReference>
<dbReference type="EMBL" id="CZVI01000003">
    <property type="protein sequence ID" value="CUS80296.1"/>
    <property type="molecule type" value="Genomic_DNA"/>
</dbReference>
<evidence type="ECO:0000256" key="1">
    <source>
        <dbReference type="ARBA" id="ARBA00004141"/>
    </source>
</evidence>
<dbReference type="AlphaFoldDB" id="A0A0P1M277"/>
<keyword evidence="2" id="KW-0813">Transport</keyword>
<dbReference type="EMBL" id="FAOP01000006">
    <property type="protein sequence ID" value="CUU06970.1"/>
    <property type="molecule type" value="Genomic_DNA"/>
</dbReference>
<organism evidence="9 10">
    <name type="scientific">Candidatus Kryptonium thompsonii</name>
    <dbReference type="NCBI Taxonomy" id="1633631"/>
    <lineage>
        <taxon>Bacteria</taxon>
        <taxon>Pseudomonadati</taxon>
        <taxon>Candidatus Kryptoniota</taxon>
        <taxon>Candidatus Kryptonium</taxon>
    </lineage>
</organism>
<keyword evidence="6 7" id="KW-0472">Membrane</keyword>
<dbReference type="GO" id="GO:0006882">
    <property type="term" value="P:intracellular zinc ion homeostasis"/>
    <property type="evidence" value="ECO:0007669"/>
    <property type="project" value="InterPro"/>
</dbReference>
<dbReference type="Proteomes" id="UP000182200">
    <property type="component" value="Unassembled WGS sequence"/>
</dbReference>
<proteinExistence type="predicted"/>
<dbReference type="InterPro" id="IPR027469">
    <property type="entry name" value="Cation_efflux_TMD_sf"/>
</dbReference>
<evidence type="ECO:0000256" key="6">
    <source>
        <dbReference type="ARBA" id="ARBA00023136"/>
    </source>
</evidence>
<evidence type="ECO:0000313" key="11">
    <source>
        <dbReference type="Proteomes" id="UP000182200"/>
    </source>
</evidence>
<feature type="transmembrane region" description="Helical" evidence="7">
    <location>
        <begin position="20"/>
        <end position="41"/>
    </location>
</feature>
<name>A0A0P1M277_9BACT</name>
<accession>A0A0P1LGR1</accession>
<accession>A0A0P1P3K3</accession>
<evidence type="ECO:0000313" key="10">
    <source>
        <dbReference type="Proteomes" id="UP000182011"/>
    </source>
</evidence>
<dbReference type="GO" id="GO:0005385">
    <property type="term" value="F:zinc ion transmembrane transporter activity"/>
    <property type="evidence" value="ECO:0007669"/>
    <property type="project" value="InterPro"/>
</dbReference>
<keyword evidence="5" id="KW-0406">Ion transport</keyword>
<reference evidence="9" key="1">
    <citation type="submission" date="2015-11" db="EMBL/GenBank/DDBJ databases">
        <authorList>
            <person name="Zhang Y."/>
            <person name="Guo Z."/>
        </authorList>
    </citation>
    <scope>NUCLEOTIDE SEQUENCE [LARGE SCALE GENOMIC DNA]</scope>
    <source>
        <strain evidence="9">JGI-4</strain>
    </source>
</reference>
<accession>A0A0P1M277</accession>
<evidence type="ECO:0000256" key="3">
    <source>
        <dbReference type="ARBA" id="ARBA00022692"/>
    </source>
</evidence>
<evidence type="ECO:0000313" key="9">
    <source>
        <dbReference type="EMBL" id="CUU06970.1"/>
    </source>
</evidence>